<evidence type="ECO:0000256" key="5">
    <source>
        <dbReference type="ARBA" id="ARBA00016181"/>
    </source>
</evidence>
<dbReference type="Proteomes" id="UP000515277">
    <property type="component" value="Chromosome"/>
</dbReference>
<evidence type="ECO:0000256" key="9">
    <source>
        <dbReference type="ARBA" id="ARBA00041222"/>
    </source>
</evidence>
<evidence type="ECO:0000256" key="12">
    <source>
        <dbReference type="RuleBase" id="RU003557"/>
    </source>
</evidence>
<evidence type="ECO:0000256" key="3">
    <source>
        <dbReference type="ARBA" id="ARBA00010982"/>
    </source>
</evidence>
<dbReference type="PROSITE" id="PS00099">
    <property type="entry name" value="THIOLASE_3"/>
    <property type="match status" value="1"/>
</dbReference>
<feature type="domain" description="Thiolase N-terminal" evidence="13">
    <location>
        <begin position="5"/>
        <end position="267"/>
    </location>
</feature>
<proteinExistence type="inferred from homology"/>
<keyword evidence="7" id="KW-0058">Aromatic hydrocarbons catabolism</keyword>
<feature type="active site" description="Acyl-thioester intermediate" evidence="11">
    <location>
        <position position="90"/>
    </location>
</feature>
<dbReference type="InterPro" id="IPR020616">
    <property type="entry name" value="Thiolase_N"/>
</dbReference>
<accession>A0A7G8YNZ2</accession>
<evidence type="ECO:0000313" key="15">
    <source>
        <dbReference type="EMBL" id="QNH77390.1"/>
    </source>
</evidence>
<dbReference type="PANTHER" id="PTHR18919:SF107">
    <property type="entry name" value="ACETYL-COA ACETYLTRANSFERASE, CYTOSOLIC"/>
    <property type="match status" value="1"/>
</dbReference>
<dbReference type="PROSITE" id="PS00098">
    <property type="entry name" value="THIOLASE_1"/>
    <property type="match status" value="1"/>
</dbReference>
<comment type="catalytic activity">
    <reaction evidence="10">
        <text>succinyl-CoA + acetyl-CoA = 3-oxoadipyl-CoA + CoA</text>
        <dbReference type="Rhea" id="RHEA:19481"/>
        <dbReference type="ChEBI" id="CHEBI:57287"/>
        <dbReference type="ChEBI" id="CHEBI:57288"/>
        <dbReference type="ChEBI" id="CHEBI:57292"/>
        <dbReference type="ChEBI" id="CHEBI:57348"/>
        <dbReference type="EC" id="2.3.1.174"/>
    </reaction>
</comment>
<dbReference type="InterPro" id="IPR016039">
    <property type="entry name" value="Thiolase-like"/>
</dbReference>
<dbReference type="InterPro" id="IPR002155">
    <property type="entry name" value="Thiolase"/>
</dbReference>
<dbReference type="SUPFAM" id="SSF53901">
    <property type="entry name" value="Thiolase-like"/>
    <property type="match status" value="2"/>
</dbReference>
<dbReference type="PANTHER" id="PTHR18919">
    <property type="entry name" value="ACETYL-COA C-ACYLTRANSFERASE"/>
    <property type="match status" value="1"/>
</dbReference>
<comment type="similarity">
    <text evidence="3 12">Belongs to the thiolase-like superfamily. Thiolase family.</text>
</comment>
<evidence type="ECO:0000256" key="7">
    <source>
        <dbReference type="ARBA" id="ARBA00022797"/>
    </source>
</evidence>
<feature type="active site" description="Proton acceptor" evidence="11">
    <location>
        <position position="387"/>
    </location>
</feature>
<evidence type="ECO:0000256" key="2">
    <source>
        <dbReference type="ARBA" id="ARBA00005071"/>
    </source>
</evidence>
<keyword evidence="6 12" id="KW-0808">Transferase</keyword>
<dbReference type="InterPro" id="IPR012793">
    <property type="entry name" value="PcaF"/>
</dbReference>
<comment type="function">
    <text evidence="1">Catalyzes thiolytic cleavage of beta-ketoadipyl-CoA to succinyl-CoA and acetyl-CoA.</text>
</comment>
<dbReference type="CDD" id="cd00751">
    <property type="entry name" value="thiolase"/>
    <property type="match status" value="1"/>
</dbReference>
<dbReference type="GO" id="GO:0033812">
    <property type="term" value="F:3-oxoadipyl-CoA thiolase activity"/>
    <property type="evidence" value="ECO:0007669"/>
    <property type="project" value="UniProtKB-EC"/>
</dbReference>
<evidence type="ECO:0000259" key="13">
    <source>
        <dbReference type="Pfam" id="PF00108"/>
    </source>
</evidence>
<dbReference type="AlphaFoldDB" id="A0A7G8YNZ2"/>
<dbReference type="NCBIfam" id="TIGR02430">
    <property type="entry name" value="pcaF"/>
    <property type="match status" value="1"/>
</dbReference>
<dbReference type="NCBIfam" id="NF006551">
    <property type="entry name" value="PRK09050.1"/>
    <property type="match status" value="1"/>
</dbReference>
<evidence type="ECO:0000256" key="10">
    <source>
        <dbReference type="ARBA" id="ARBA00048527"/>
    </source>
</evidence>
<dbReference type="InterPro" id="IPR020615">
    <property type="entry name" value="Thiolase_acyl_enz_int_AS"/>
</dbReference>
<evidence type="ECO:0000313" key="16">
    <source>
        <dbReference type="Proteomes" id="UP000515277"/>
    </source>
</evidence>
<dbReference type="InterPro" id="IPR020610">
    <property type="entry name" value="Thiolase_AS"/>
</dbReference>
<evidence type="ECO:0000259" key="14">
    <source>
        <dbReference type="Pfam" id="PF02803"/>
    </source>
</evidence>
<dbReference type="RefSeq" id="WP_103740433.1">
    <property type="nucleotide sequence ID" value="NZ_CP060201.1"/>
</dbReference>
<evidence type="ECO:0000256" key="1">
    <source>
        <dbReference type="ARBA" id="ARBA00003720"/>
    </source>
</evidence>
<name>A0A7G8YNZ2_9PSED</name>
<comment type="pathway">
    <text evidence="2">Aromatic compound metabolism; beta-ketoadipate pathway; acetyl-CoA and succinyl-CoA from 3-oxoadipate: step 2/2.</text>
</comment>
<gene>
    <name evidence="15" type="primary">pcaF</name>
    <name evidence="15" type="ORF">GGI48_29810</name>
</gene>
<protein>
    <recommendedName>
        <fullName evidence="5">Beta-ketoadipyl-CoA thiolase</fullName>
        <ecNumber evidence="4">2.3.1.174</ecNumber>
    </recommendedName>
    <alternativeName>
        <fullName evidence="9">3-oxoadipyl-CoA thiolase</fullName>
    </alternativeName>
</protein>
<dbReference type="InterPro" id="IPR020613">
    <property type="entry name" value="Thiolase_CS"/>
</dbReference>
<reference evidence="16" key="1">
    <citation type="journal article" date="2020" name="Microbiol. Resour. Announc.">
        <title>Complete genome sequences of four natural Pseudomonas isolates that catabolize a wide range of aromatic compounds relevant to lignin valorization.</title>
        <authorList>
            <person name="Hatmaker E.A."/>
            <person name="Presley G."/>
            <person name="Cannon O."/>
            <person name="Guss A.M."/>
            <person name="Elkins J.G."/>
        </authorList>
    </citation>
    <scope>NUCLEOTIDE SEQUENCE [LARGE SCALE GENOMIC DNA]</scope>
    <source>
        <strain evidence="16">H1F5C</strain>
    </source>
</reference>
<dbReference type="EC" id="2.3.1.174" evidence="4"/>
<sequence length="401" mass="42176">MNDALIIDAVRTPIGRYAGALSSVRADDLGAIPLRELLRRHPQIDWSEVDDLIYGCANQAGEDNRNVARMSALLAGLPTGVSAVTLNRLCGSGLDAVGSAARAIRSGEAGLVLAGGVESMSRAPLVLAKAESAFSRQAELYDTTLGWRFVNPLMQQQYGIDSMAETAENVAEQFGISRADQDAFALRSQLRASAAQASGRLAREIVPVSIAQRKGPPLEVAVDEHPRAATTLEQLQKLPTPFRPDGSVTAGNASGLNDGACALLLASPALAQRHDLRARGRVVAMATAGVEPRIMGIGPVPASRKVLELAQLSLADLDVIELNEAFAAQALAVLRELGLADDDPRVNPNGGAIALGHPLGMSGARLVTTALHELEQRQGRYALCTMCIGVGQGIALIIERL</sequence>
<dbReference type="Pfam" id="PF02803">
    <property type="entry name" value="Thiolase_C"/>
    <property type="match status" value="1"/>
</dbReference>
<dbReference type="InterPro" id="IPR020617">
    <property type="entry name" value="Thiolase_C"/>
</dbReference>
<dbReference type="GO" id="GO:0019619">
    <property type="term" value="P:3,4-dihydroxybenzoate catabolic process"/>
    <property type="evidence" value="ECO:0007669"/>
    <property type="project" value="InterPro"/>
</dbReference>
<dbReference type="Pfam" id="PF00108">
    <property type="entry name" value="Thiolase_N"/>
    <property type="match status" value="1"/>
</dbReference>
<keyword evidence="8 12" id="KW-0012">Acyltransferase</keyword>
<feature type="active site" description="Proton acceptor" evidence="11">
    <location>
        <position position="357"/>
    </location>
</feature>
<evidence type="ECO:0000256" key="11">
    <source>
        <dbReference type="PIRSR" id="PIRSR000429-1"/>
    </source>
</evidence>
<dbReference type="Gene3D" id="3.40.47.10">
    <property type="match status" value="1"/>
</dbReference>
<dbReference type="FunFam" id="3.40.47.10:FF:000010">
    <property type="entry name" value="Acetyl-CoA acetyltransferase (Thiolase)"/>
    <property type="match status" value="1"/>
</dbReference>
<evidence type="ECO:0000256" key="8">
    <source>
        <dbReference type="ARBA" id="ARBA00023315"/>
    </source>
</evidence>
<dbReference type="PROSITE" id="PS00737">
    <property type="entry name" value="THIOLASE_2"/>
    <property type="match status" value="1"/>
</dbReference>
<evidence type="ECO:0000256" key="4">
    <source>
        <dbReference type="ARBA" id="ARBA00012233"/>
    </source>
</evidence>
<feature type="domain" description="Thiolase C-terminal" evidence="14">
    <location>
        <begin position="278"/>
        <end position="400"/>
    </location>
</feature>
<evidence type="ECO:0000256" key="6">
    <source>
        <dbReference type="ARBA" id="ARBA00022679"/>
    </source>
</evidence>
<dbReference type="PIRSF" id="PIRSF000429">
    <property type="entry name" value="Ac-CoA_Ac_transf"/>
    <property type="match status" value="1"/>
</dbReference>
<dbReference type="NCBIfam" id="TIGR01930">
    <property type="entry name" value="AcCoA-C-Actrans"/>
    <property type="match status" value="1"/>
</dbReference>
<dbReference type="EMBL" id="CP060201">
    <property type="protein sequence ID" value="QNH77390.1"/>
    <property type="molecule type" value="Genomic_DNA"/>
</dbReference>
<organism evidence="15 16">
    <name type="scientific">Pseudomonas protegens</name>
    <dbReference type="NCBI Taxonomy" id="380021"/>
    <lineage>
        <taxon>Bacteria</taxon>
        <taxon>Pseudomonadati</taxon>
        <taxon>Pseudomonadota</taxon>
        <taxon>Gammaproteobacteria</taxon>
        <taxon>Pseudomonadales</taxon>
        <taxon>Pseudomonadaceae</taxon>
        <taxon>Pseudomonas</taxon>
    </lineage>
</organism>